<evidence type="ECO:0000313" key="1">
    <source>
        <dbReference type="EMBL" id="KAD5960871.1"/>
    </source>
</evidence>
<evidence type="ECO:0000313" key="2">
    <source>
        <dbReference type="Proteomes" id="UP000326396"/>
    </source>
</evidence>
<name>A0A5N6P588_9ASTR</name>
<accession>A0A5N6P588</accession>
<protein>
    <submittedName>
        <fullName evidence="1">Uncharacterized protein</fullName>
    </submittedName>
</protein>
<organism evidence="1 2">
    <name type="scientific">Mikania micrantha</name>
    <name type="common">bitter vine</name>
    <dbReference type="NCBI Taxonomy" id="192012"/>
    <lineage>
        <taxon>Eukaryota</taxon>
        <taxon>Viridiplantae</taxon>
        <taxon>Streptophyta</taxon>
        <taxon>Embryophyta</taxon>
        <taxon>Tracheophyta</taxon>
        <taxon>Spermatophyta</taxon>
        <taxon>Magnoliopsida</taxon>
        <taxon>eudicotyledons</taxon>
        <taxon>Gunneridae</taxon>
        <taxon>Pentapetalae</taxon>
        <taxon>asterids</taxon>
        <taxon>campanulids</taxon>
        <taxon>Asterales</taxon>
        <taxon>Asteraceae</taxon>
        <taxon>Asteroideae</taxon>
        <taxon>Heliantheae alliance</taxon>
        <taxon>Eupatorieae</taxon>
        <taxon>Mikania</taxon>
    </lineage>
</organism>
<dbReference type="Proteomes" id="UP000326396">
    <property type="component" value="Linkage Group LG14"/>
</dbReference>
<proteinExistence type="predicted"/>
<comment type="caution">
    <text evidence="1">The sequence shown here is derived from an EMBL/GenBank/DDBJ whole genome shotgun (WGS) entry which is preliminary data.</text>
</comment>
<dbReference type="AlphaFoldDB" id="A0A5N6P588"/>
<dbReference type="EMBL" id="SZYD01000006">
    <property type="protein sequence ID" value="KAD5960871.1"/>
    <property type="molecule type" value="Genomic_DNA"/>
</dbReference>
<gene>
    <name evidence="1" type="ORF">E3N88_12343</name>
</gene>
<keyword evidence="2" id="KW-1185">Reference proteome</keyword>
<sequence length="66" mass="7745">MRIMRSAYVGEVALEIPYVEGEFTGEGMTNQGKNNETLDVKLVKWMTEKGRPEHLRRFYKTTLKYC</sequence>
<reference evidence="1 2" key="1">
    <citation type="submission" date="2019-05" db="EMBL/GenBank/DDBJ databases">
        <title>Mikania micrantha, genome provides insights into the molecular mechanism of rapid growth.</title>
        <authorList>
            <person name="Liu B."/>
        </authorList>
    </citation>
    <scope>NUCLEOTIDE SEQUENCE [LARGE SCALE GENOMIC DNA]</scope>
    <source>
        <strain evidence="1">NLD-2019</strain>
        <tissue evidence="1">Leaf</tissue>
    </source>
</reference>